<evidence type="ECO:0000313" key="2">
    <source>
        <dbReference type="Proteomes" id="UP000236630"/>
    </source>
</evidence>
<keyword evidence="2" id="KW-1185">Reference proteome</keyword>
<protein>
    <submittedName>
        <fullName evidence="1">Uncharacterized protein</fullName>
    </submittedName>
</protein>
<dbReference type="STRING" id="55188.A0A2H5QV60"/>
<dbReference type="AlphaFoldDB" id="A0A2H5QV60"/>
<sequence>MLWEDNHRSHGILGTATGGTIKIVVNGTTWLLHPIGKEGITPLVKNIVKLATHVERRLTMGKRGYERVK</sequence>
<accession>A0A2H5QV60</accession>
<comment type="caution">
    <text evidence="1">The sequence shown here is derived from an EMBL/GenBank/DDBJ whole genome shotgun (WGS) entry which is preliminary data.</text>
</comment>
<reference evidence="1 2" key="1">
    <citation type="journal article" date="2017" name="Front. Genet.">
        <title>Draft sequencing of the heterozygous diploid genome of Satsuma (Citrus unshiu Marc.) using a hybrid assembly approach.</title>
        <authorList>
            <person name="Shimizu T."/>
            <person name="Tanizawa Y."/>
            <person name="Mochizuki T."/>
            <person name="Nagasaki H."/>
            <person name="Yoshioka T."/>
            <person name="Toyoda A."/>
            <person name="Fujiyama A."/>
            <person name="Kaminuma E."/>
            <person name="Nakamura Y."/>
        </authorList>
    </citation>
    <scope>NUCLEOTIDE SEQUENCE [LARGE SCALE GENOMIC DNA]</scope>
    <source>
        <strain evidence="2">cv. Miyagawa wase</strain>
    </source>
</reference>
<dbReference type="PANTHER" id="PTHR47252">
    <property type="entry name" value="GLYCOSYLTRANSFERASE"/>
    <property type="match status" value="1"/>
</dbReference>
<organism evidence="1 2">
    <name type="scientific">Citrus unshiu</name>
    <name type="common">Satsuma mandarin</name>
    <name type="synonym">Citrus nobilis var. unshiu</name>
    <dbReference type="NCBI Taxonomy" id="55188"/>
    <lineage>
        <taxon>Eukaryota</taxon>
        <taxon>Viridiplantae</taxon>
        <taxon>Streptophyta</taxon>
        <taxon>Embryophyta</taxon>
        <taxon>Tracheophyta</taxon>
        <taxon>Spermatophyta</taxon>
        <taxon>Magnoliopsida</taxon>
        <taxon>eudicotyledons</taxon>
        <taxon>Gunneridae</taxon>
        <taxon>Pentapetalae</taxon>
        <taxon>rosids</taxon>
        <taxon>malvids</taxon>
        <taxon>Sapindales</taxon>
        <taxon>Rutaceae</taxon>
        <taxon>Aurantioideae</taxon>
        <taxon>Citrus</taxon>
    </lineage>
</organism>
<proteinExistence type="predicted"/>
<gene>
    <name evidence="1" type="ORF">CUMW_264320</name>
</gene>
<dbReference type="EMBL" id="BDQV01000887">
    <property type="protein sequence ID" value="GAY68463.1"/>
    <property type="molecule type" value="Genomic_DNA"/>
</dbReference>
<dbReference type="Proteomes" id="UP000236630">
    <property type="component" value="Unassembled WGS sequence"/>
</dbReference>
<dbReference type="PANTHER" id="PTHR47252:SF5">
    <property type="entry name" value="GLYCOSYL TRANSFERASE FAMILY 1 DOMAIN-CONTAINING PROTEIN"/>
    <property type="match status" value="1"/>
</dbReference>
<evidence type="ECO:0000313" key="1">
    <source>
        <dbReference type="EMBL" id="GAY68463.1"/>
    </source>
</evidence>
<name>A0A2H5QV60_CITUN</name>